<evidence type="ECO:0000256" key="3">
    <source>
        <dbReference type="ARBA" id="ARBA00022448"/>
    </source>
</evidence>
<dbReference type="NCBIfam" id="NF009136">
    <property type="entry name" value="PRK12489.1"/>
    <property type="match status" value="1"/>
</dbReference>
<gene>
    <name evidence="10" type="primary">dcuB</name>
    <name evidence="10" type="ORF">NCTC11636_01745</name>
</gene>
<feature type="transmembrane region" description="Helical" evidence="9">
    <location>
        <begin position="288"/>
        <end position="307"/>
    </location>
</feature>
<feature type="transmembrane region" description="Helical" evidence="9">
    <location>
        <begin position="64"/>
        <end position="84"/>
    </location>
</feature>
<evidence type="ECO:0000256" key="6">
    <source>
        <dbReference type="ARBA" id="ARBA00022692"/>
    </source>
</evidence>
<dbReference type="GO" id="GO:0015556">
    <property type="term" value="F:C4-dicarboxylate transmembrane transporter activity"/>
    <property type="evidence" value="ECO:0007669"/>
    <property type="project" value="InterPro"/>
</dbReference>
<comment type="subcellular location">
    <subcellularLocation>
        <location evidence="1">Cell inner membrane</location>
        <topology evidence="1">Multi-pass membrane protein</topology>
    </subcellularLocation>
</comment>
<proteinExistence type="inferred from homology"/>
<evidence type="ECO:0000256" key="4">
    <source>
        <dbReference type="ARBA" id="ARBA00022475"/>
    </source>
</evidence>
<keyword evidence="3" id="KW-0813">Transport</keyword>
<feature type="transmembrane region" description="Helical" evidence="9">
    <location>
        <begin position="38"/>
        <end position="57"/>
    </location>
</feature>
<sequence>MRTTPSVPREVPVSALVITLEVVIILACLLVGAHKGGMALGLISGIGLVVLVFGFRLEPGEPPVSVILTILAVIGCAATLQQSGGLDVMMQFAEKLLRKHPEQVTLLGPLVTWTLTVLCGTGHVVYTMLPIIADISIKKDIRPERPMAASSVAAQMGVTASPVSVATVSVVSILADNTSKGWSVPQILMVSVPASLSGVLLAALWSMRRGKDLDKDEEFQARLADPEFRANVYAGSETLIGKVFPREAYRATAIFLGAIAVVVVLGAVERLRPLFATGDGGELEPLSMNLVIQMVMLAAGALILLTCRVEAGRIASTAVFKSGATAMFSIFGVAWMTETVVSAHLDSLESGLAGVLSDHVWTYAIVLFIIGKLVNSQAAGLLIVAPMALQLGVDPVVIVGFIGASYGYFILPTYPSDLAAIGFDPTGTTRIGKYIVNHSFLVPGLIGVATSCLVGTVLARLLLG</sequence>
<feature type="transmembrane region" description="Helical" evidence="9">
    <location>
        <begin position="248"/>
        <end position="268"/>
    </location>
</feature>
<feature type="transmembrane region" description="Helical" evidence="9">
    <location>
        <begin position="361"/>
        <end position="384"/>
    </location>
</feature>
<evidence type="ECO:0000256" key="9">
    <source>
        <dbReference type="SAM" id="Phobius"/>
    </source>
</evidence>
<keyword evidence="11" id="KW-1185">Reference proteome</keyword>
<keyword evidence="7 9" id="KW-1133">Transmembrane helix</keyword>
<feature type="transmembrane region" description="Helical" evidence="9">
    <location>
        <begin position="187"/>
        <end position="205"/>
    </location>
</feature>
<dbReference type="OrthoDB" id="9770910at2"/>
<keyword evidence="5" id="KW-0997">Cell inner membrane</keyword>
<dbReference type="PANTHER" id="PTHR36106:SF3">
    <property type="entry name" value="ANAEROBIC C4-DICARBOXYLATE TRANSPORTER DCUB"/>
    <property type="match status" value="1"/>
</dbReference>
<keyword evidence="4" id="KW-1003">Cell membrane</keyword>
<dbReference type="GO" id="GO:0005886">
    <property type="term" value="C:plasma membrane"/>
    <property type="evidence" value="ECO:0007669"/>
    <property type="project" value="UniProtKB-SubCell"/>
</dbReference>
<organism evidence="10 11">
    <name type="scientific">Actinomyces howellii</name>
    <dbReference type="NCBI Taxonomy" id="52771"/>
    <lineage>
        <taxon>Bacteria</taxon>
        <taxon>Bacillati</taxon>
        <taxon>Actinomycetota</taxon>
        <taxon>Actinomycetes</taxon>
        <taxon>Actinomycetales</taxon>
        <taxon>Actinomycetaceae</taxon>
        <taxon>Actinomyces</taxon>
    </lineage>
</organism>
<evidence type="ECO:0000256" key="8">
    <source>
        <dbReference type="ARBA" id="ARBA00023136"/>
    </source>
</evidence>
<dbReference type="EMBL" id="LR134350">
    <property type="protein sequence ID" value="VEG28836.1"/>
    <property type="molecule type" value="Genomic_DNA"/>
</dbReference>
<evidence type="ECO:0000256" key="2">
    <source>
        <dbReference type="ARBA" id="ARBA00006413"/>
    </source>
</evidence>
<feature type="transmembrane region" description="Helical" evidence="9">
    <location>
        <begin position="152"/>
        <end position="175"/>
    </location>
</feature>
<dbReference type="Proteomes" id="UP000266895">
    <property type="component" value="Chromosome"/>
</dbReference>
<evidence type="ECO:0000256" key="1">
    <source>
        <dbReference type="ARBA" id="ARBA00004429"/>
    </source>
</evidence>
<protein>
    <submittedName>
        <fullName evidence="10">Anaerobic C4-dicarboxylate transporter DcuB</fullName>
    </submittedName>
</protein>
<name>A0A448HIB2_9ACTO</name>
<comment type="similarity">
    <text evidence="2">Belongs to the DcuA/DcuB transporter (TC 2.A.13.1) family.</text>
</comment>
<keyword evidence="8 9" id="KW-0472">Membrane</keyword>
<feature type="transmembrane region" description="Helical" evidence="9">
    <location>
        <begin position="12"/>
        <end position="32"/>
    </location>
</feature>
<dbReference type="InterPro" id="IPR004668">
    <property type="entry name" value="Anaer_Dcu_memb_transpt"/>
</dbReference>
<feature type="transmembrane region" description="Helical" evidence="9">
    <location>
        <begin position="104"/>
        <end position="132"/>
    </location>
</feature>
<dbReference type="PANTHER" id="PTHR36106">
    <property type="entry name" value="ANAEROBIC C4-DICARBOXYLATE TRANSPORTER DCUB"/>
    <property type="match status" value="1"/>
</dbReference>
<reference evidence="10 11" key="1">
    <citation type="submission" date="2018-12" db="EMBL/GenBank/DDBJ databases">
        <authorList>
            <consortium name="Pathogen Informatics"/>
        </authorList>
    </citation>
    <scope>NUCLEOTIDE SEQUENCE [LARGE SCALE GENOMIC DNA]</scope>
    <source>
        <strain evidence="10 11">NCTC11636</strain>
    </source>
</reference>
<feature type="transmembrane region" description="Helical" evidence="9">
    <location>
        <begin position="319"/>
        <end position="341"/>
    </location>
</feature>
<evidence type="ECO:0000313" key="11">
    <source>
        <dbReference type="Proteomes" id="UP000266895"/>
    </source>
</evidence>
<dbReference type="NCBIfam" id="TIGR00770">
    <property type="entry name" value="Dcu"/>
    <property type="match status" value="1"/>
</dbReference>
<dbReference type="KEGG" id="ahw:NCTC11636_01745"/>
<feature type="transmembrane region" description="Helical" evidence="9">
    <location>
        <begin position="391"/>
        <end position="411"/>
    </location>
</feature>
<evidence type="ECO:0000313" key="10">
    <source>
        <dbReference type="EMBL" id="VEG28836.1"/>
    </source>
</evidence>
<dbReference type="Pfam" id="PF03605">
    <property type="entry name" value="DcuA_DcuB"/>
    <property type="match status" value="1"/>
</dbReference>
<dbReference type="RefSeq" id="WP_126382774.1">
    <property type="nucleotide sequence ID" value="NZ_LR134350.1"/>
</dbReference>
<keyword evidence="6 9" id="KW-0812">Transmembrane</keyword>
<dbReference type="NCBIfam" id="NF006927">
    <property type="entry name" value="PRK09412.1"/>
    <property type="match status" value="1"/>
</dbReference>
<accession>A0A448HIB2</accession>
<dbReference type="AlphaFoldDB" id="A0A448HIB2"/>
<dbReference type="PIRSF" id="PIRSF004539">
    <property type="entry name" value="C4-dicrbxl_trns"/>
    <property type="match status" value="1"/>
</dbReference>
<evidence type="ECO:0000256" key="5">
    <source>
        <dbReference type="ARBA" id="ARBA00022519"/>
    </source>
</evidence>
<evidence type="ECO:0000256" key="7">
    <source>
        <dbReference type="ARBA" id="ARBA00022989"/>
    </source>
</evidence>
<feature type="transmembrane region" description="Helical" evidence="9">
    <location>
        <begin position="440"/>
        <end position="463"/>
    </location>
</feature>